<dbReference type="STRING" id="215250.A0A316YR79"/>
<protein>
    <submittedName>
        <fullName evidence="3">Alpha/beta-hydrolase</fullName>
    </submittedName>
</protein>
<dbReference type="GO" id="GO:0006660">
    <property type="term" value="P:phosphatidylserine catabolic process"/>
    <property type="evidence" value="ECO:0007669"/>
    <property type="project" value="TreeGrafter"/>
</dbReference>
<dbReference type="RefSeq" id="XP_025378997.1">
    <property type="nucleotide sequence ID" value="XM_025524834.1"/>
</dbReference>
<gene>
    <name evidence="3" type="ORF">FA10DRAFT_300378</name>
</gene>
<sequence>MSSSTSSFLWRANLIPIAIVSFYILFVALLTQPSFQAHNVFLHTINWPFSNLEDPSETKGISPGQARNVRIKSSDGVEIGAWHLLPKDLWKKKTETARSEERSEEEEFDQALLARPTVLYFHGNAMNRAAPFRVEAYGQLTNSSVSSQGGLNVVAIDYRGFGDSTGHPTEQGVLCDARAAWRWVMHRRRLALQRNQLAARATTPVSFLEQGGGIYLVGQSLGTGIASRLMLDLARVDRPPEAIFLVAPYTSIFALLSSYKLGGLIPILWPLNVWQYLSDLADRSLTTRFESDKAIRNLFAISPRHGKLQQLQLEALPHTLDVETLKSQFGLDEEQETHIEGAFARKRPHIIVAHADDDPVIPHTHGRSLFNTARVAAGQSEEDVTVQETSWGHIYSTTDESGRKSALIRNKQGGHNGVPESTIEAWARLVSLRP</sequence>
<dbReference type="OrthoDB" id="446723at2759"/>
<dbReference type="Proteomes" id="UP000245768">
    <property type="component" value="Unassembled WGS sequence"/>
</dbReference>
<evidence type="ECO:0000259" key="2">
    <source>
        <dbReference type="Pfam" id="PF12697"/>
    </source>
</evidence>
<evidence type="ECO:0000313" key="4">
    <source>
        <dbReference type="Proteomes" id="UP000245768"/>
    </source>
</evidence>
<reference evidence="3 4" key="1">
    <citation type="journal article" date="2018" name="Mol. Biol. Evol.">
        <title>Broad Genomic Sampling Reveals a Smut Pathogenic Ancestry of the Fungal Clade Ustilaginomycotina.</title>
        <authorList>
            <person name="Kijpornyongpan T."/>
            <person name="Mondo S.J."/>
            <person name="Barry K."/>
            <person name="Sandor L."/>
            <person name="Lee J."/>
            <person name="Lipzen A."/>
            <person name="Pangilinan J."/>
            <person name="LaButti K."/>
            <person name="Hainaut M."/>
            <person name="Henrissat B."/>
            <person name="Grigoriev I.V."/>
            <person name="Spatafora J.W."/>
            <person name="Aime M.C."/>
        </authorList>
    </citation>
    <scope>NUCLEOTIDE SEQUENCE [LARGE SCALE GENOMIC DNA]</scope>
    <source>
        <strain evidence="3 4">MCA 4198</strain>
    </source>
</reference>
<dbReference type="InterPro" id="IPR029058">
    <property type="entry name" value="AB_hydrolase_fold"/>
</dbReference>
<organism evidence="3 4">
    <name type="scientific">Acaromyces ingoldii</name>
    <dbReference type="NCBI Taxonomy" id="215250"/>
    <lineage>
        <taxon>Eukaryota</taxon>
        <taxon>Fungi</taxon>
        <taxon>Dikarya</taxon>
        <taxon>Basidiomycota</taxon>
        <taxon>Ustilaginomycotina</taxon>
        <taxon>Exobasidiomycetes</taxon>
        <taxon>Exobasidiales</taxon>
        <taxon>Cryptobasidiaceae</taxon>
        <taxon>Acaromyces</taxon>
    </lineage>
</organism>
<feature type="transmembrane region" description="Helical" evidence="1">
    <location>
        <begin position="12"/>
        <end position="30"/>
    </location>
</feature>
<dbReference type="EMBL" id="KZ819635">
    <property type="protein sequence ID" value="PWN91799.1"/>
    <property type="molecule type" value="Genomic_DNA"/>
</dbReference>
<dbReference type="Pfam" id="PF12697">
    <property type="entry name" value="Abhydrolase_6"/>
    <property type="match status" value="1"/>
</dbReference>
<proteinExistence type="predicted"/>
<name>A0A316YR79_9BASI</name>
<dbReference type="InterPro" id="IPR000073">
    <property type="entry name" value="AB_hydrolase_1"/>
</dbReference>
<dbReference type="GO" id="GO:0004622">
    <property type="term" value="F:phosphatidylcholine lysophospholipase activity"/>
    <property type="evidence" value="ECO:0007669"/>
    <property type="project" value="TreeGrafter"/>
</dbReference>
<dbReference type="InParanoid" id="A0A316YR79"/>
<accession>A0A316YR79</accession>
<dbReference type="GeneID" id="37046750"/>
<keyword evidence="1" id="KW-0472">Membrane</keyword>
<dbReference type="GO" id="GO:0005789">
    <property type="term" value="C:endoplasmic reticulum membrane"/>
    <property type="evidence" value="ECO:0007669"/>
    <property type="project" value="TreeGrafter"/>
</dbReference>
<dbReference type="SUPFAM" id="SSF53474">
    <property type="entry name" value="alpha/beta-Hydrolases"/>
    <property type="match status" value="1"/>
</dbReference>
<dbReference type="PANTHER" id="PTHR12277:SF194">
    <property type="entry name" value="FI04476P"/>
    <property type="match status" value="1"/>
</dbReference>
<dbReference type="GO" id="GO:0047372">
    <property type="term" value="F:monoacylglycerol lipase activity"/>
    <property type="evidence" value="ECO:0007669"/>
    <property type="project" value="TreeGrafter"/>
</dbReference>
<keyword evidence="1" id="KW-1133">Transmembrane helix</keyword>
<dbReference type="PANTHER" id="PTHR12277">
    <property type="entry name" value="ALPHA/BETA HYDROLASE DOMAIN-CONTAINING PROTEIN"/>
    <property type="match status" value="1"/>
</dbReference>
<dbReference type="AlphaFoldDB" id="A0A316YR79"/>
<keyword evidence="3" id="KW-0378">Hydrolase</keyword>
<evidence type="ECO:0000256" key="1">
    <source>
        <dbReference type="SAM" id="Phobius"/>
    </source>
</evidence>
<keyword evidence="4" id="KW-1185">Reference proteome</keyword>
<dbReference type="GO" id="GO:0052651">
    <property type="term" value="P:monoacylglycerol catabolic process"/>
    <property type="evidence" value="ECO:0007669"/>
    <property type="project" value="TreeGrafter"/>
</dbReference>
<evidence type="ECO:0000313" key="3">
    <source>
        <dbReference type="EMBL" id="PWN91799.1"/>
    </source>
</evidence>
<keyword evidence="1" id="KW-0812">Transmembrane</keyword>
<feature type="domain" description="AB hydrolase-1" evidence="2">
    <location>
        <begin position="120"/>
        <end position="376"/>
    </location>
</feature>
<dbReference type="Gene3D" id="3.40.50.1820">
    <property type="entry name" value="alpha/beta hydrolase"/>
    <property type="match status" value="1"/>
</dbReference>